<evidence type="ECO:0000313" key="21">
    <source>
        <dbReference type="EMBL" id="CAH1986281.1"/>
    </source>
</evidence>
<evidence type="ECO:0000256" key="16">
    <source>
        <dbReference type="ARBA" id="ARBA00048679"/>
    </source>
</evidence>
<feature type="region of interest" description="Disordered" evidence="18">
    <location>
        <begin position="555"/>
        <end position="726"/>
    </location>
</feature>
<dbReference type="GO" id="GO:0009653">
    <property type="term" value="P:anatomical structure morphogenesis"/>
    <property type="evidence" value="ECO:0007669"/>
    <property type="project" value="UniProtKB-ARBA"/>
</dbReference>
<evidence type="ECO:0000256" key="7">
    <source>
        <dbReference type="ARBA" id="ARBA00022553"/>
    </source>
</evidence>
<dbReference type="GO" id="GO:0042308">
    <property type="term" value="P:negative regulation of protein import into nucleus"/>
    <property type="evidence" value="ECO:0007669"/>
    <property type="project" value="UniProtKB-ARBA"/>
</dbReference>
<feature type="region of interest" description="Disordered" evidence="18">
    <location>
        <begin position="212"/>
        <end position="287"/>
    </location>
</feature>
<comment type="catalytic activity">
    <reaction evidence="16">
        <text>L-seryl-[protein] + ATP = O-phospho-L-seryl-[protein] + ADP + H(+)</text>
        <dbReference type="Rhea" id="RHEA:17989"/>
        <dbReference type="Rhea" id="RHEA-COMP:9863"/>
        <dbReference type="Rhea" id="RHEA-COMP:11604"/>
        <dbReference type="ChEBI" id="CHEBI:15378"/>
        <dbReference type="ChEBI" id="CHEBI:29999"/>
        <dbReference type="ChEBI" id="CHEBI:30616"/>
        <dbReference type="ChEBI" id="CHEBI:83421"/>
        <dbReference type="ChEBI" id="CHEBI:456216"/>
        <dbReference type="EC" id="2.7.11.1"/>
    </reaction>
</comment>
<name>A0A9P0PJH8_ACAOB</name>
<comment type="cofactor">
    <cofactor evidence="1">
        <name>Mg(2+)</name>
        <dbReference type="ChEBI" id="CHEBI:18420"/>
    </cofactor>
</comment>
<evidence type="ECO:0000256" key="11">
    <source>
        <dbReference type="ARBA" id="ARBA00022777"/>
    </source>
</evidence>
<dbReference type="CDD" id="cd05598">
    <property type="entry name" value="STKc_LATS"/>
    <property type="match status" value="1"/>
</dbReference>
<dbReference type="InterPro" id="IPR050236">
    <property type="entry name" value="Ser_Thr_kinase_AGC"/>
</dbReference>
<dbReference type="OrthoDB" id="3638488at2759"/>
<evidence type="ECO:0000256" key="3">
    <source>
        <dbReference type="ARBA" id="ARBA00009903"/>
    </source>
</evidence>
<protein>
    <recommendedName>
        <fullName evidence="4">non-specific serine/threonine protein kinase</fullName>
        <ecNumber evidence="4">2.7.11.1</ecNumber>
    </recommendedName>
</protein>
<keyword evidence="10 17" id="KW-0547">Nucleotide-binding</keyword>
<keyword evidence="12 17" id="KW-0067">ATP-binding</keyword>
<feature type="compositionally biased region" description="Pro residues" evidence="18">
    <location>
        <begin position="253"/>
        <end position="272"/>
    </location>
</feature>
<evidence type="ECO:0000256" key="14">
    <source>
        <dbReference type="ARBA" id="ARBA00023212"/>
    </source>
</evidence>
<feature type="domain" description="AGC-kinase C-terminal" evidence="20">
    <location>
        <begin position="1167"/>
        <end position="1239"/>
    </location>
</feature>
<dbReference type="EMBL" id="CAKOFQ010006996">
    <property type="protein sequence ID" value="CAH1986281.1"/>
    <property type="molecule type" value="Genomic_DNA"/>
</dbReference>
<dbReference type="Gene3D" id="3.30.200.20">
    <property type="entry name" value="Phosphorylase Kinase, domain 1"/>
    <property type="match status" value="2"/>
</dbReference>
<dbReference type="GO" id="GO:0005737">
    <property type="term" value="C:cytoplasm"/>
    <property type="evidence" value="ECO:0007669"/>
    <property type="project" value="UniProtKB-ARBA"/>
</dbReference>
<dbReference type="GO" id="GO:0046872">
    <property type="term" value="F:metal ion binding"/>
    <property type="evidence" value="ECO:0007669"/>
    <property type="project" value="UniProtKB-KW"/>
</dbReference>
<dbReference type="GO" id="GO:0048731">
    <property type="term" value="P:system development"/>
    <property type="evidence" value="ECO:0007669"/>
    <property type="project" value="UniProtKB-ARBA"/>
</dbReference>
<keyword evidence="14" id="KW-0206">Cytoskeleton</keyword>
<evidence type="ECO:0000256" key="2">
    <source>
        <dbReference type="ARBA" id="ARBA00004300"/>
    </source>
</evidence>
<feature type="region of interest" description="Disordered" evidence="18">
    <location>
        <begin position="742"/>
        <end position="790"/>
    </location>
</feature>
<keyword evidence="11" id="KW-0418">Kinase</keyword>
<feature type="compositionally biased region" description="Low complexity" evidence="18">
    <location>
        <begin position="421"/>
        <end position="434"/>
    </location>
</feature>
<dbReference type="InterPro" id="IPR049761">
    <property type="entry name" value="LATS1-like_MobB"/>
</dbReference>
<feature type="compositionally biased region" description="Gly residues" evidence="18">
    <location>
        <begin position="742"/>
        <end position="755"/>
    </location>
</feature>
<keyword evidence="8" id="KW-0808">Transferase</keyword>
<keyword evidence="22" id="KW-1185">Reference proteome</keyword>
<keyword evidence="9" id="KW-0479">Metal-binding</keyword>
<evidence type="ECO:0000256" key="1">
    <source>
        <dbReference type="ARBA" id="ARBA00001946"/>
    </source>
</evidence>
<dbReference type="AlphaFoldDB" id="A0A9P0PJH8"/>
<feature type="region of interest" description="Disordered" evidence="18">
    <location>
        <begin position="1178"/>
        <end position="1215"/>
    </location>
</feature>
<comment type="subcellular location">
    <subcellularLocation>
        <location evidence="2">Cytoplasm</location>
        <location evidence="2">Cytoskeleton</location>
        <location evidence="2">Microtubule organizing center</location>
        <location evidence="2">Centrosome</location>
    </subcellularLocation>
</comment>
<feature type="compositionally biased region" description="Gly residues" evidence="18">
    <location>
        <begin position="392"/>
        <end position="409"/>
    </location>
</feature>
<evidence type="ECO:0000256" key="5">
    <source>
        <dbReference type="ARBA" id="ARBA00022490"/>
    </source>
</evidence>
<dbReference type="GO" id="GO:0022604">
    <property type="term" value="P:regulation of cell morphogenesis"/>
    <property type="evidence" value="ECO:0007669"/>
    <property type="project" value="UniProtKB-ARBA"/>
</dbReference>
<dbReference type="GO" id="GO:0051093">
    <property type="term" value="P:negative regulation of developmental process"/>
    <property type="evidence" value="ECO:0007669"/>
    <property type="project" value="UniProtKB-ARBA"/>
</dbReference>
<dbReference type="GO" id="GO:0043065">
    <property type="term" value="P:positive regulation of apoptotic process"/>
    <property type="evidence" value="ECO:0007669"/>
    <property type="project" value="TreeGrafter"/>
</dbReference>
<feature type="compositionally biased region" description="Gly residues" evidence="18">
    <location>
        <begin position="91"/>
        <end position="101"/>
    </location>
</feature>
<dbReference type="SMART" id="SM00220">
    <property type="entry name" value="S_TKc"/>
    <property type="match status" value="1"/>
</dbReference>
<dbReference type="InterPro" id="IPR017441">
    <property type="entry name" value="Protein_kinase_ATP_BS"/>
</dbReference>
<dbReference type="GO" id="GO:0048814">
    <property type="term" value="P:regulation of dendrite morphogenesis"/>
    <property type="evidence" value="ECO:0007669"/>
    <property type="project" value="UniProtKB-ARBA"/>
</dbReference>
<keyword evidence="7" id="KW-0597">Phosphoprotein</keyword>
<dbReference type="FunFam" id="3.30.200.20:FF:000391">
    <property type="entry name" value="Large tumor suppressor kinase 1"/>
    <property type="match status" value="1"/>
</dbReference>
<dbReference type="EC" id="2.7.11.1" evidence="4"/>
<evidence type="ECO:0000259" key="19">
    <source>
        <dbReference type="PROSITE" id="PS50011"/>
    </source>
</evidence>
<evidence type="ECO:0000256" key="18">
    <source>
        <dbReference type="SAM" id="MobiDB-lite"/>
    </source>
</evidence>
<evidence type="ECO:0000256" key="9">
    <source>
        <dbReference type="ARBA" id="ARBA00022723"/>
    </source>
</evidence>
<feature type="region of interest" description="Disordered" evidence="18">
    <location>
        <begin position="88"/>
        <end position="110"/>
    </location>
</feature>
<dbReference type="GO" id="GO:0045177">
    <property type="term" value="C:apical part of cell"/>
    <property type="evidence" value="ECO:0007669"/>
    <property type="project" value="UniProtKB-ARBA"/>
</dbReference>
<dbReference type="GO" id="GO:0071944">
    <property type="term" value="C:cell periphery"/>
    <property type="evidence" value="ECO:0007669"/>
    <property type="project" value="UniProtKB-ARBA"/>
</dbReference>
<accession>A0A9P0PJH8</accession>
<dbReference type="InterPro" id="IPR000961">
    <property type="entry name" value="AGC-kinase_C"/>
</dbReference>
<dbReference type="SUPFAM" id="SSF56112">
    <property type="entry name" value="Protein kinase-like (PK-like)"/>
    <property type="match status" value="1"/>
</dbReference>
<dbReference type="PROSITE" id="PS50011">
    <property type="entry name" value="PROTEIN_KINASE_DOM"/>
    <property type="match status" value="1"/>
</dbReference>
<feature type="region of interest" description="Disordered" evidence="18">
    <location>
        <begin position="390"/>
        <end position="486"/>
    </location>
</feature>
<dbReference type="InterPro" id="IPR011009">
    <property type="entry name" value="Kinase-like_dom_sf"/>
</dbReference>
<dbReference type="GO" id="GO:0035329">
    <property type="term" value="P:hippo signaling"/>
    <property type="evidence" value="ECO:0007669"/>
    <property type="project" value="UniProtKB-ARBA"/>
</dbReference>
<feature type="compositionally biased region" description="Basic and acidic residues" evidence="18">
    <location>
        <begin position="774"/>
        <end position="790"/>
    </location>
</feature>
<dbReference type="GO" id="GO:0000082">
    <property type="term" value="P:G1/S transition of mitotic cell cycle"/>
    <property type="evidence" value="ECO:0007669"/>
    <property type="project" value="TreeGrafter"/>
</dbReference>
<reference evidence="21" key="1">
    <citation type="submission" date="2022-03" db="EMBL/GenBank/DDBJ databases">
        <authorList>
            <person name="Sayadi A."/>
        </authorList>
    </citation>
    <scope>NUCLEOTIDE SEQUENCE</scope>
</reference>
<dbReference type="FunFam" id="1.10.510.10:FF:000199">
    <property type="entry name" value="Non-specific serine/threonine protein kinase"/>
    <property type="match status" value="1"/>
</dbReference>
<sequence>MGYQPRWARTIQHQSANQHQCASIGLPQGLQISSTSATLIRPEGEDRWRSSIHHSTKQHQCASVGVPQSEEKWRREGRKLGVEEADMQNHHGGGVAPGPGGNASATTPNGPQVALQAAARPPAYMQKAMEEIKNSLRPFAKESCMGGSSAASTISSYSATSGLGSSLSSATSNSNDVAQLRHLFNMGYVDVPGSGDRPSGYTKLMRKASVERELPATARGSPALDSGAASTRSDSPRLTDIHSTISRYSPSFAEPPPPPPPRNTPPPPPPPHCGTAGGGGAVTAVSAPPPVVVPSNVQQMFKRMSPAPPPIVPARGGQQSGSVPGVGVVAQPQSPAAVVYSTQGLQQRGTSPVSSVSSGAGTSVGVRPQPMVVANGPAAQQQLTQQMQALRNGGGSGVNGGGAGGGVTSGVGQEPPPPYPVGVATTTQTGVAGQPTPPPPPSYRDAIQNRQSPTQDFRKSPSSGIYSGSTSAGSPSPVTVSSSCSSSAMARPAPLQAWGARQTVSQPPIIMQSVKSTQVQKPVLQTAVAPAAPQQQAQPQQATVVNGGAVVAVATEGGPGGQQPPPPSYTASMQQKGYTTVVPKPAAPLPTGSPAGAGAGVVNVPTTEPPSYASTMQAKAAKAQQQRAPPPPPYTPTPASVAIGVGDDPTATQHICPIDGHQMQPSPRSSPHIHPHPPLQRKYSPAVTDMRSDSPQSTSSGEGRLCGLDGNVGVAPPLPPTASSSVKNHHVCCNGNGIGGADSGGGKNGSGGGGDTPPPQVPPHMKIKHQSPIPERKKISKEKEEERRDCKVKNYSPQAFKFFMEQHIENVIKSYRQRLFRRMQLEKEMNKIGLGPEAQMQMRKMLSQKESNYIRLKRAKMDKSMFVRIKPIGVGAFGEVTLVRKIDTNHLYAMKTLRKADVLKRNQVAHVKAERDILAEADNEWVVKLYYSFQDSDILYFVMDYIPGGDLMSLLIKLGIFEESLARFYIAELACAVESVHKMGFIHRDIKPDNILIDKDGHIKLTDFGLCTGFRWTHNSKYYQPNEHNRQDSMDPIDDWSEECKCVVLKPLERRRRREHRCLAHSLVGTPNYIAPEVLQRTGYTHVCDWWSVGVILYEMLVGQPPFLANTPAETQYKVINWETTLQIPKQANLSKESTDLILKLCCSADKRLGKNANEVKSHPFFREIDFEKGLRRQPAPHKPKIDYPTDTSNFDPIDPDKLRNSPSMDSSTSEELVDNSKLFHGFFEFTFRRFFDDGGLAAFNKINLDDNENQGGPVYV</sequence>
<organism evidence="21 22">
    <name type="scientific">Acanthoscelides obtectus</name>
    <name type="common">Bean weevil</name>
    <name type="synonym">Bruchus obtectus</name>
    <dbReference type="NCBI Taxonomy" id="200917"/>
    <lineage>
        <taxon>Eukaryota</taxon>
        <taxon>Metazoa</taxon>
        <taxon>Ecdysozoa</taxon>
        <taxon>Arthropoda</taxon>
        <taxon>Hexapoda</taxon>
        <taxon>Insecta</taxon>
        <taxon>Pterygota</taxon>
        <taxon>Neoptera</taxon>
        <taxon>Endopterygota</taxon>
        <taxon>Coleoptera</taxon>
        <taxon>Polyphaga</taxon>
        <taxon>Cucujiformia</taxon>
        <taxon>Chrysomeloidea</taxon>
        <taxon>Chrysomelidae</taxon>
        <taxon>Bruchinae</taxon>
        <taxon>Bruchini</taxon>
        <taxon>Acanthoscelides</taxon>
    </lineage>
</organism>
<evidence type="ECO:0000256" key="17">
    <source>
        <dbReference type="PROSITE-ProRule" id="PRU10141"/>
    </source>
</evidence>
<evidence type="ECO:0000256" key="10">
    <source>
        <dbReference type="ARBA" id="ARBA00022741"/>
    </source>
</evidence>
<dbReference type="PROSITE" id="PS00108">
    <property type="entry name" value="PROTEIN_KINASE_ST"/>
    <property type="match status" value="1"/>
</dbReference>
<dbReference type="PROSITE" id="PS51285">
    <property type="entry name" value="AGC_KINASE_CTER"/>
    <property type="match status" value="1"/>
</dbReference>
<dbReference type="GO" id="GO:0009966">
    <property type="term" value="P:regulation of signal transduction"/>
    <property type="evidence" value="ECO:0007669"/>
    <property type="project" value="UniProtKB-ARBA"/>
</dbReference>
<feature type="region of interest" description="Disordered" evidence="18">
    <location>
        <begin position="51"/>
        <end position="75"/>
    </location>
</feature>
<dbReference type="Pfam" id="PF00069">
    <property type="entry name" value="Pkinase"/>
    <property type="match status" value="1"/>
</dbReference>
<keyword evidence="5" id="KW-0963">Cytoplasm</keyword>
<keyword evidence="13" id="KW-0460">Magnesium</keyword>
<feature type="compositionally biased region" description="Low complexity" evidence="18">
    <location>
        <begin position="460"/>
        <end position="486"/>
    </location>
</feature>
<dbReference type="GO" id="GO:0004674">
    <property type="term" value="F:protein serine/threonine kinase activity"/>
    <property type="evidence" value="ECO:0007669"/>
    <property type="project" value="UniProtKB-KW"/>
</dbReference>
<dbReference type="FunFam" id="1.10.510.10:FF:000086">
    <property type="entry name" value="Non-specific serine/threonine protein kinase"/>
    <property type="match status" value="1"/>
</dbReference>
<dbReference type="Proteomes" id="UP001152888">
    <property type="component" value="Unassembled WGS sequence"/>
</dbReference>
<dbReference type="PROSITE" id="PS00107">
    <property type="entry name" value="PROTEIN_KINASE_ATP"/>
    <property type="match status" value="1"/>
</dbReference>
<evidence type="ECO:0000256" key="13">
    <source>
        <dbReference type="ARBA" id="ARBA00022842"/>
    </source>
</evidence>
<dbReference type="GO" id="GO:0005813">
    <property type="term" value="C:centrosome"/>
    <property type="evidence" value="ECO:0007669"/>
    <property type="project" value="UniProtKB-SubCell"/>
</dbReference>
<evidence type="ECO:0000256" key="15">
    <source>
        <dbReference type="ARBA" id="ARBA00047899"/>
    </source>
</evidence>
<proteinExistence type="inferred from homology"/>
<feature type="compositionally biased region" description="Low complexity" evidence="18">
    <location>
        <begin position="617"/>
        <end position="627"/>
    </location>
</feature>
<evidence type="ECO:0000259" key="20">
    <source>
        <dbReference type="PROSITE" id="PS51285"/>
    </source>
</evidence>
<comment type="caution">
    <text evidence="21">The sequence shown here is derived from an EMBL/GenBank/DDBJ whole genome shotgun (WGS) entry which is preliminary data.</text>
</comment>
<feature type="domain" description="Protein kinase" evidence="19">
    <location>
        <begin position="866"/>
        <end position="1166"/>
    </location>
</feature>
<evidence type="ECO:0000313" key="22">
    <source>
        <dbReference type="Proteomes" id="UP001152888"/>
    </source>
</evidence>
<feature type="compositionally biased region" description="Polar residues" evidence="18">
    <location>
        <begin position="1205"/>
        <end position="1215"/>
    </location>
</feature>
<dbReference type="Gene3D" id="1.10.510.10">
    <property type="entry name" value="Transferase(Phosphotransferase) domain 1"/>
    <property type="match status" value="2"/>
</dbReference>
<feature type="compositionally biased region" description="Polar residues" evidence="18">
    <location>
        <begin position="569"/>
        <end position="578"/>
    </location>
</feature>
<dbReference type="CDD" id="cd21778">
    <property type="entry name" value="MobB_LATS1"/>
    <property type="match status" value="1"/>
</dbReference>
<dbReference type="InterPro" id="IPR008271">
    <property type="entry name" value="Ser/Thr_kinase_AS"/>
</dbReference>
<evidence type="ECO:0000256" key="4">
    <source>
        <dbReference type="ARBA" id="ARBA00012513"/>
    </source>
</evidence>
<comment type="catalytic activity">
    <reaction evidence="15">
        <text>L-threonyl-[protein] + ATP = O-phospho-L-threonyl-[protein] + ADP + H(+)</text>
        <dbReference type="Rhea" id="RHEA:46608"/>
        <dbReference type="Rhea" id="RHEA-COMP:11060"/>
        <dbReference type="Rhea" id="RHEA-COMP:11605"/>
        <dbReference type="ChEBI" id="CHEBI:15378"/>
        <dbReference type="ChEBI" id="CHEBI:30013"/>
        <dbReference type="ChEBI" id="CHEBI:30616"/>
        <dbReference type="ChEBI" id="CHEBI:61977"/>
        <dbReference type="ChEBI" id="CHEBI:456216"/>
        <dbReference type="EC" id="2.7.11.1"/>
    </reaction>
</comment>
<dbReference type="SMART" id="SM00133">
    <property type="entry name" value="S_TK_X"/>
    <property type="match status" value="1"/>
</dbReference>
<dbReference type="PANTHER" id="PTHR24356:SF418">
    <property type="entry name" value="SERINE_THREONINE-PROTEIN KINASE WARTS"/>
    <property type="match status" value="1"/>
</dbReference>
<comment type="similarity">
    <text evidence="3">Belongs to the protein kinase superfamily. AGC Ser/Thr protein kinase family.</text>
</comment>
<dbReference type="GO" id="GO:0046620">
    <property type="term" value="P:regulation of organ growth"/>
    <property type="evidence" value="ECO:0007669"/>
    <property type="project" value="TreeGrafter"/>
</dbReference>
<evidence type="ECO:0000256" key="6">
    <source>
        <dbReference type="ARBA" id="ARBA00022527"/>
    </source>
</evidence>
<keyword evidence="6" id="KW-0723">Serine/threonine-protein kinase</keyword>
<feature type="binding site" evidence="17">
    <location>
        <position position="895"/>
    </location>
    <ligand>
        <name>ATP</name>
        <dbReference type="ChEBI" id="CHEBI:30616"/>
    </ligand>
</feature>
<evidence type="ECO:0000256" key="12">
    <source>
        <dbReference type="ARBA" id="ARBA00022840"/>
    </source>
</evidence>
<dbReference type="GO" id="GO:0005524">
    <property type="term" value="F:ATP binding"/>
    <property type="evidence" value="ECO:0007669"/>
    <property type="project" value="UniProtKB-UniRule"/>
</dbReference>
<dbReference type="InterPro" id="IPR000719">
    <property type="entry name" value="Prot_kinase_dom"/>
</dbReference>
<dbReference type="PANTHER" id="PTHR24356">
    <property type="entry name" value="SERINE/THREONINE-PROTEIN KINASE"/>
    <property type="match status" value="1"/>
</dbReference>
<evidence type="ECO:0000256" key="8">
    <source>
        <dbReference type="ARBA" id="ARBA00022679"/>
    </source>
</evidence>
<gene>
    <name evidence="21" type="ORF">ACAOBT_LOCUS17149</name>
</gene>